<evidence type="ECO:0000313" key="4">
    <source>
        <dbReference type="Proteomes" id="UP000050454"/>
    </source>
</evidence>
<keyword evidence="1" id="KW-0812">Transmembrane</keyword>
<dbReference type="PANTHER" id="PTHR30336:SF4">
    <property type="entry name" value="ENVELOPE BIOGENESIS FACTOR ELYC"/>
    <property type="match status" value="1"/>
</dbReference>
<gene>
    <name evidence="3" type="ORF">AFM12_11485</name>
</gene>
<dbReference type="Pfam" id="PF02698">
    <property type="entry name" value="DUF218"/>
    <property type="match status" value="1"/>
</dbReference>
<dbReference type="GO" id="GO:0000270">
    <property type="term" value="P:peptidoglycan metabolic process"/>
    <property type="evidence" value="ECO:0007669"/>
    <property type="project" value="TreeGrafter"/>
</dbReference>
<evidence type="ECO:0000256" key="1">
    <source>
        <dbReference type="SAM" id="Phobius"/>
    </source>
</evidence>
<feature type="transmembrane region" description="Helical" evidence="1">
    <location>
        <begin position="6"/>
        <end position="26"/>
    </location>
</feature>
<name>A0A0P7BKR8_9BACT</name>
<dbReference type="PATRIC" id="fig|1605367.3.peg.3695"/>
<dbReference type="GO" id="GO:0005886">
    <property type="term" value="C:plasma membrane"/>
    <property type="evidence" value="ECO:0007669"/>
    <property type="project" value="TreeGrafter"/>
</dbReference>
<dbReference type="RefSeq" id="WP_082391309.1">
    <property type="nucleotide sequence ID" value="NZ_JXSZ01000009.1"/>
</dbReference>
<dbReference type="InterPro" id="IPR003848">
    <property type="entry name" value="DUF218"/>
</dbReference>
<organism evidence="3 4">
    <name type="scientific">Jiulongibacter sediminis</name>
    <dbReference type="NCBI Taxonomy" id="1605367"/>
    <lineage>
        <taxon>Bacteria</taxon>
        <taxon>Pseudomonadati</taxon>
        <taxon>Bacteroidota</taxon>
        <taxon>Cytophagia</taxon>
        <taxon>Cytophagales</taxon>
        <taxon>Leadbetterellaceae</taxon>
        <taxon>Jiulongibacter</taxon>
    </lineage>
</organism>
<dbReference type="InterPro" id="IPR051599">
    <property type="entry name" value="Cell_Envelope_Assoc"/>
</dbReference>
<feature type="transmembrane region" description="Helical" evidence="1">
    <location>
        <begin position="38"/>
        <end position="55"/>
    </location>
</feature>
<feature type="domain" description="DUF218" evidence="2">
    <location>
        <begin position="80"/>
        <end position="245"/>
    </location>
</feature>
<keyword evidence="4" id="KW-1185">Reference proteome</keyword>
<dbReference type="EMBL" id="LGTQ01000009">
    <property type="protein sequence ID" value="KPM47858.1"/>
    <property type="molecule type" value="Genomic_DNA"/>
</dbReference>
<keyword evidence="1" id="KW-1133">Transmembrane helix</keyword>
<sequence>MFYLLSKLLTFIVMPLGIILILIILMIKSKNRTKAKKLGLFTIFLTYLFSCPAVVNKALTLWESPQKNIEDLEATNAGVLLTGGLINAYLPFNENLHLNYAGDRLWQTLHLYQKGKIQNIIITGGDISIFSKKKVTEIDLAKDFLIQNGVPPEHIVLEKKARNTHENAMSAKQLLDKKFPDQEIILITSAFHMKRAAACFKKEGVKLQTYPSHIMSMKTSLDLPDLLPSSGSFGLSETLFKEFVGLLVYKIAGYA</sequence>
<comment type="caution">
    <text evidence="3">The sequence shown here is derived from an EMBL/GenBank/DDBJ whole genome shotgun (WGS) entry which is preliminary data.</text>
</comment>
<dbReference type="OrthoDB" id="9782395at2"/>
<evidence type="ECO:0000259" key="2">
    <source>
        <dbReference type="Pfam" id="PF02698"/>
    </source>
</evidence>
<dbReference type="AlphaFoldDB" id="A0A0P7BKR8"/>
<accession>A0A0P7BKR8</accession>
<dbReference type="Proteomes" id="UP000050454">
    <property type="component" value="Unassembled WGS sequence"/>
</dbReference>
<keyword evidence="1" id="KW-0472">Membrane</keyword>
<dbReference type="PANTHER" id="PTHR30336">
    <property type="entry name" value="INNER MEMBRANE PROTEIN, PROBABLE PERMEASE"/>
    <property type="match status" value="1"/>
</dbReference>
<protein>
    <recommendedName>
        <fullName evidence="2">DUF218 domain-containing protein</fullName>
    </recommendedName>
</protein>
<dbReference type="Gene3D" id="3.40.50.620">
    <property type="entry name" value="HUPs"/>
    <property type="match status" value="1"/>
</dbReference>
<dbReference type="GO" id="GO:0043164">
    <property type="term" value="P:Gram-negative-bacterium-type cell wall biogenesis"/>
    <property type="evidence" value="ECO:0007669"/>
    <property type="project" value="TreeGrafter"/>
</dbReference>
<evidence type="ECO:0000313" key="3">
    <source>
        <dbReference type="EMBL" id="KPM47858.1"/>
    </source>
</evidence>
<dbReference type="InterPro" id="IPR014729">
    <property type="entry name" value="Rossmann-like_a/b/a_fold"/>
</dbReference>
<dbReference type="CDD" id="cd06259">
    <property type="entry name" value="YdcF-like"/>
    <property type="match status" value="1"/>
</dbReference>
<proteinExistence type="predicted"/>
<reference evidence="3 4" key="1">
    <citation type="submission" date="2015-07" db="EMBL/GenBank/DDBJ databases">
        <title>The draft genome sequence of Leadbetterella sp. JN14-9.</title>
        <authorList>
            <person name="Liu Y."/>
            <person name="Du J."/>
            <person name="Shao Z."/>
        </authorList>
    </citation>
    <scope>NUCLEOTIDE SEQUENCE [LARGE SCALE GENOMIC DNA]</scope>
    <source>
        <strain evidence="3 4">JN14-9</strain>
    </source>
</reference>